<keyword evidence="2" id="KW-1185">Reference proteome</keyword>
<organism evidence="1 2">
    <name type="scientific">Oesophagostomum dentatum</name>
    <name type="common">Nodular worm</name>
    <dbReference type="NCBI Taxonomy" id="61180"/>
    <lineage>
        <taxon>Eukaryota</taxon>
        <taxon>Metazoa</taxon>
        <taxon>Ecdysozoa</taxon>
        <taxon>Nematoda</taxon>
        <taxon>Chromadorea</taxon>
        <taxon>Rhabditida</taxon>
        <taxon>Rhabditina</taxon>
        <taxon>Rhabditomorpha</taxon>
        <taxon>Strongyloidea</taxon>
        <taxon>Strongylidae</taxon>
        <taxon>Oesophagostomum</taxon>
    </lineage>
</organism>
<name>A0A0B1SFY9_OESDE</name>
<evidence type="ECO:0000313" key="2">
    <source>
        <dbReference type="Proteomes" id="UP000053660"/>
    </source>
</evidence>
<dbReference type="AlphaFoldDB" id="A0A0B1SFY9"/>
<accession>A0A0B1SFY9</accession>
<evidence type="ECO:0008006" key="3">
    <source>
        <dbReference type="Google" id="ProtNLM"/>
    </source>
</evidence>
<dbReference type="EMBL" id="KN569508">
    <property type="protein sequence ID" value="KHJ84223.1"/>
    <property type="molecule type" value="Genomic_DNA"/>
</dbReference>
<dbReference type="Proteomes" id="UP000053660">
    <property type="component" value="Unassembled WGS sequence"/>
</dbReference>
<dbReference type="SUPFAM" id="SSF55797">
    <property type="entry name" value="PR-1-like"/>
    <property type="match status" value="1"/>
</dbReference>
<sequence>MFRYAFAAVLVWNCDLEKKAIDALGTSCVGGKPEEPEVPADLTGLLARLDDWEDGHLMEAVNTWHEEIFQHQLPFGNIDKEKNVVKYAANTHLNYYLNLVRANTTSIGPLKDGEVVYEIKSGGCSRDEDCPKGGSCNEQTGLCKAKKLSK</sequence>
<dbReference type="InterPro" id="IPR035940">
    <property type="entry name" value="CAP_sf"/>
</dbReference>
<protein>
    <recommendedName>
        <fullName evidence="3">SCP domain-containing protein</fullName>
    </recommendedName>
</protein>
<reference evidence="1 2" key="1">
    <citation type="submission" date="2014-03" db="EMBL/GenBank/DDBJ databases">
        <title>Draft genome of the hookworm Oesophagostomum dentatum.</title>
        <authorList>
            <person name="Mitreva M."/>
        </authorList>
    </citation>
    <scope>NUCLEOTIDE SEQUENCE [LARGE SCALE GENOMIC DNA]</scope>
    <source>
        <strain evidence="1 2">OD-Hann</strain>
    </source>
</reference>
<gene>
    <name evidence="1" type="ORF">OESDEN_16066</name>
</gene>
<proteinExistence type="predicted"/>
<dbReference type="Gene3D" id="3.40.33.10">
    <property type="entry name" value="CAP"/>
    <property type="match status" value="1"/>
</dbReference>
<evidence type="ECO:0000313" key="1">
    <source>
        <dbReference type="EMBL" id="KHJ84223.1"/>
    </source>
</evidence>